<protein>
    <submittedName>
        <fullName evidence="1">Thioredoxin family protein</fullName>
    </submittedName>
</protein>
<sequence length="190" mass="21936">MSMDLKRWFEKGQTPQEYIDGMKAHKDNLQRIYRSFTVPESEKENLKQVALKDLNVIVLTEDWCGDAMVNLPVLLRIAEAAGMDVRTLNRDENLELMDQYLTNGTSRAIPIFIFVDSDFNEQAVWGPRAQMVQQLVDEEKAKLPPSDHETFPQAQKEMIGRLTAQYTGNEAIWHEVFQSIKTTLMNQVQM</sequence>
<name>A0A5D4K9J1_9BACI</name>
<dbReference type="InterPro" id="IPR036249">
    <property type="entry name" value="Thioredoxin-like_sf"/>
</dbReference>
<dbReference type="Gene3D" id="3.40.30.10">
    <property type="entry name" value="Glutaredoxin"/>
    <property type="match status" value="1"/>
</dbReference>
<dbReference type="Proteomes" id="UP000323317">
    <property type="component" value="Unassembled WGS sequence"/>
</dbReference>
<dbReference type="AlphaFoldDB" id="A0A5D4K9J1"/>
<dbReference type="EMBL" id="VTEH01000016">
    <property type="protein sequence ID" value="TYR73676.1"/>
    <property type="molecule type" value="Genomic_DNA"/>
</dbReference>
<gene>
    <name evidence="1" type="ORF">FZC79_17525</name>
</gene>
<evidence type="ECO:0000313" key="2">
    <source>
        <dbReference type="Proteomes" id="UP000323317"/>
    </source>
</evidence>
<reference evidence="1 2" key="1">
    <citation type="submission" date="2019-08" db="EMBL/GenBank/DDBJ databases">
        <title>Bacillus genomes from the desert of Cuatro Cienegas, Coahuila.</title>
        <authorList>
            <person name="Olmedo-Alvarez G."/>
        </authorList>
    </citation>
    <scope>NUCLEOTIDE SEQUENCE [LARGE SCALE GENOMIC DNA]</scope>
    <source>
        <strain evidence="1 2">CH40_1T</strain>
    </source>
</reference>
<comment type="caution">
    <text evidence="1">The sequence shown here is derived from an EMBL/GenBank/DDBJ whole genome shotgun (WGS) entry which is preliminary data.</text>
</comment>
<organism evidence="1 2">
    <name type="scientific">Rossellomorea vietnamensis</name>
    <dbReference type="NCBI Taxonomy" id="218284"/>
    <lineage>
        <taxon>Bacteria</taxon>
        <taxon>Bacillati</taxon>
        <taxon>Bacillota</taxon>
        <taxon>Bacilli</taxon>
        <taxon>Bacillales</taxon>
        <taxon>Bacillaceae</taxon>
        <taxon>Rossellomorea</taxon>
    </lineage>
</organism>
<dbReference type="SUPFAM" id="SSF52833">
    <property type="entry name" value="Thioredoxin-like"/>
    <property type="match status" value="1"/>
</dbReference>
<accession>A0A5D4K9J1</accession>
<evidence type="ECO:0000313" key="1">
    <source>
        <dbReference type="EMBL" id="TYR73676.1"/>
    </source>
</evidence>
<proteinExistence type="predicted"/>
<dbReference type="Pfam" id="PF14595">
    <property type="entry name" value="Thioredoxin_9"/>
    <property type="match status" value="1"/>
</dbReference>